<dbReference type="Pfam" id="PF22244">
    <property type="entry name" value="GCE_fung"/>
    <property type="match status" value="1"/>
</dbReference>
<evidence type="ECO:0000256" key="7">
    <source>
        <dbReference type="ARBA" id="ARBA00023185"/>
    </source>
</evidence>
<dbReference type="InterPro" id="IPR010916">
    <property type="entry name" value="TonB_box_CS"/>
</dbReference>
<dbReference type="SUPFAM" id="SSF53474">
    <property type="entry name" value="alpha/beta-Hydrolases"/>
    <property type="match status" value="1"/>
</dbReference>
<dbReference type="AlphaFoldDB" id="A0A8H7Y8J7"/>
<dbReference type="GO" id="GO:0005975">
    <property type="term" value="P:carbohydrate metabolic process"/>
    <property type="evidence" value="ECO:0007669"/>
    <property type="project" value="InterPro"/>
</dbReference>
<dbReference type="InterPro" id="IPR029058">
    <property type="entry name" value="AB_hydrolase_fold"/>
</dbReference>
<dbReference type="Gene3D" id="3.40.50.1820">
    <property type="entry name" value="alpha/beta hydrolase"/>
    <property type="match status" value="1"/>
</dbReference>
<feature type="region of interest" description="Disordered" evidence="10">
    <location>
        <begin position="402"/>
        <end position="441"/>
    </location>
</feature>
<sequence>MKFQGSFKFLLAYLSVALPALAQSSCGTLPSSINFSDSKLSSPFVFLNGTAVTTKEQFACRQAEISALFQKYELGTLPPKPSSVTGSVSGNTISVTASNGGTSISFTATITPPSGVSGKYPAIIAIGGMSIPSQAGVATITFNNDDIALQNDSTSRGKGKFFTLYGANHSAGAMIAWTWGISRIIDVLESSSTTHNIDTSKLGVTGCSRNGKGAFVAAAFEPRIALGLVQESGSGGAGCWRISKAMLQAGVSTQDAVEIVGENVWFSPNFNQYVNNLPALPFDHHMLAALVAPRGLLIIENDGIDWLGPESVWGCQTTGAKSYQALGISDSMGISMVGNHAHCAMPSSQNGDVAAFVNRFLKGQSGVNTNIMHTDGANNAGFVPGNWVTWIVPTLSGDAIPPVGTSSTDAGGSSTVASSTSTATSTAPPATTTAPAPAPQQTKYGQCGGNGWTGPTVCQSGSTCKAVSPPYYSQCL</sequence>
<feature type="chain" id="PRO_5034293267" description="(4-O-methyl)-D-glucuronate--lignin esterase" evidence="11">
    <location>
        <begin position="23"/>
        <end position="476"/>
    </location>
</feature>
<dbReference type="GO" id="GO:0046274">
    <property type="term" value="P:lignin catabolic process"/>
    <property type="evidence" value="ECO:0007669"/>
    <property type="project" value="UniProtKB-KW"/>
</dbReference>
<evidence type="ECO:0000256" key="1">
    <source>
        <dbReference type="ARBA" id="ARBA00004613"/>
    </source>
</evidence>
<protein>
    <recommendedName>
        <fullName evidence="9">(4-O-methyl)-D-glucuronate--lignin esterase</fullName>
        <ecNumber evidence="9">3.1.1.117</ecNumber>
    </recommendedName>
</protein>
<keyword evidence="6" id="KW-0378">Hydrolase</keyword>
<evidence type="ECO:0000256" key="3">
    <source>
        <dbReference type="ARBA" id="ARBA00022487"/>
    </source>
</evidence>
<dbReference type="EMBL" id="JAFIQS010000002">
    <property type="protein sequence ID" value="KAG5173100.1"/>
    <property type="molecule type" value="Genomic_DNA"/>
</dbReference>
<dbReference type="GO" id="GO:0005576">
    <property type="term" value="C:extracellular region"/>
    <property type="evidence" value="ECO:0007669"/>
    <property type="project" value="UniProtKB-SubCell"/>
</dbReference>
<comment type="similarity">
    <text evidence="2">Belongs to the carbohydrate esterase 15 (CE15) family.</text>
</comment>
<dbReference type="PROSITE" id="PS00430">
    <property type="entry name" value="TONB_DEPENDENT_REC_1"/>
    <property type="match status" value="1"/>
</dbReference>
<organism evidence="13">
    <name type="scientific">Psilocybe cubensis</name>
    <name type="common">Psychedelic mushroom</name>
    <name type="synonym">Stropharia cubensis</name>
    <dbReference type="NCBI Taxonomy" id="181762"/>
    <lineage>
        <taxon>Eukaryota</taxon>
        <taxon>Fungi</taxon>
        <taxon>Dikarya</taxon>
        <taxon>Basidiomycota</taxon>
        <taxon>Agaricomycotina</taxon>
        <taxon>Agaricomycetes</taxon>
        <taxon>Agaricomycetidae</taxon>
        <taxon>Agaricales</taxon>
        <taxon>Agaricineae</taxon>
        <taxon>Strophariaceae</taxon>
        <taxon>Psilocybe</taxon>
    </lineage>
</organism>
<evidence type="ECO:0000256" key="4">
    <source>
        <dbReference type="ARBA" id="ARBA00022525"/>
    </source>
</evidence>
<evidence type="ECO:0000256" key="8">
    <source>
        <dbReference type="ARBA" id="ARBA00024511"/>
    </source>
</evidence>
<keyword evidence="5 11" id="KW-0732">Signal</keyword>
<dbReference type="InterPro" id="IPR054579">
    <property type="entry name" value="GCE-like_dom"/>
</dbReference>
<dbReference type="PROSITE" id="PS51164">
    <property type="entry name" value="CBM1_2"/>
    <property type="match status" value="1"/>
</dbReference>
<gene>
    <name evidence="13" type="ORF">JR316_002605</name>
</gene>
<evidence type="ECO:0000256" key="11">
    <source>
        <dbReference type="SAM" id="SignalP"/>
    </source>
</evidence>
<evidence type="ECO:0000313" key="13">
    <source>
        <dbReference type="EMBL" id="KAG5173100.1"/>
    </source>
</evidence>
<dbReference type="SMART" id="SM00236">
    <property type="entry name" value="fCBD"/>
    <property type="match status" value="1"/>
</dbReference>
<feature type="domain" description="CBM1" evidence="12">
    <location>
        <begin position="439"/>
        <end position="476"/>
    </location>
</feature>
<dbReference type="GO" id="GO:0052689">
    <property type="term" value="F:carboxylic ester hydrolase activity"/>
    <property type="evidence" value="ECO:0007669"/>
    <property type="project" value="UniProtKB-KW"/>
</dbReference>
<keyword evidence="3" id="KW-0719">Serine esterase</keyword>
<dbReference type="OrthoDB" id="3781271at2759"/>
<comment type="catalytic activity">
    <reaction evidence="8">
        <text>a 4-O-methyl-alpha-D-glucuronosyl ester derivative + H2O = 4-O-methyl-alpha-D-glucuronate derivative + an alcohol + H(+)</text>
        <dbReference type="Rhea" id="RHEA:67452"/>
        <dbReference type="ChEBI" id="CHEBI:15377"/>
        <dbReference type="ChEBI" id="CHEBI:15378"/>
        <dbReference type="ChEBI" id="CHEBI:30879"/>
        <dbReference type="ChEBI" id="CHEBI:171667"/>
        <dbReference type="ChEBI" id="CHEBI:171668"/>
        <dbReference type="EC" id="3.1.1.117"/>
    </reaction>
    <physiologicalReaction direction="left-to-right" evidence="8">
        <dbReference type="Rhea" id="RHEA:67453"/>
    </physiologicalReaction>
</comment>
<dbReference type="SUPFAM" id="SSF57180">
    <property type="entry name" value="Cellulose-binding domain"/>
    <property type="match status" value="1"/>
</dbReference>
<dbReference type="GO" id="GO:0030248">
    <property type="term" value="F:cellulose binding"/>
    <property type="evidence" value="ECO:0007669"/>
    <property type="project" value="InterPro"/>
</dbReference>
<evidence type="ECO:0000256" key="6">
    <source>
        <dbReference type="ARBA" id="ARBA00022801"/>
    </source>
</evidence>
<keyword evidence="4" id="KW-0964">Secreted</keyword>
<name>A0A8H7Y8J7_PSICU</name>
<dbReference type="InterPro" id="IPR000254">
    <property type="entry name" value="CBD"/>
</dbReference>
<dbReference type="InterPro" id="IPR035971">
    <property type="entry name" value="CBD_sf"/>
</dbReference>
<keyword evidence="7" id="KW-0439">Lignin degradation</keyword>
<comment type="subcellular location">
    <subcellularLocation>
        <location evidence="1">Secreted</location>
    </subcellularLocation>
</comment>
<evidence type="ECO:0000256" key="10">
    <source>
        <dbReference type="SAM" id="MobiDB-lite"/>
    </source>
</evidence>
<evidence type="ECO:0000256" key="9">
    <source>
        <dbReference type="ARBA" id="ARBA00026105"/>
    </source>
</evidence>
<proteinExistence type="inferred from homology"/>
<dbReference type="Pfam" id="PF00734">
    <property type="entry name" value="CBM_1"/>
    <property type="match status" value="1"/>
</dbReference>
<accession>A0A8H7Y8J7</accession>
<evidence type="ECO:0000259" key="12">
    <source>
        <dbReference type="PROSITE" id="PS51164"/>
    </source>
</evidence>
<comment type="caution">
    <text evidence="13">The sequence shown here is derived from an EMBL/GenBank/DDBJ whole genome shotgun (WGS) entry which is preliminary data.</text>
</comment>
<evidence type="ECO:0000256" key="2">
    <source>
        <dbReference type="ARBA" id="ARBA00010092"/>
    </source>
</evidence>
<feature type="signal peptide" evidence="11">
    <location>
        <begin position="1"/>
        <end position="22"/>
    </location>
</feature>
<reference evidence="13" key="1">
    <citation type="submission" date="2021-02" db="EMBL/GenBank/DDBJ databases">
        <title>Psilocybe cubensis genome.</title>
        <authorList>
            <person name="Mckernan K.J."/>
            <person name="Crawford S."/>
            <person name="Trippe A."/>
            <person name="Kane L.T."/>
            <person name="Mclaughlin S."/>
        </authorList>
    </citation>
    <scope>NUCLEOTIDE SEQUENCE [LARGE SCALE GENOMIC DNA]</scope>
    <source>
        <strain evidence="13">MGC-MH-2018</strain>
    </source>
</reference>
<evidence type="ECO:0000256" key="5">
    <source>
        <dbReference type="ARBA" id="ARBA00022729"/>
    </source>
</evidence>
<feature type="compositionally biased region" description="Low complexity" evidence="10">
    <location>
        <begin position="404"/>
        <end position="435"/>
    </location>
</feature>
<dbReference type="EC" id="3.1.1.117" evidence="9"/>